<evidence type="ECO:0000256" key="6">
    <source>
        <dbReference type="SAM" id="MobiDB-lite"/>
    </source>
</evidence>
<feature type="transmembrane region" description="Helical" evidence="7">
    <location>
        <begin position="120"/>
        <end position="140"/>
    </location>
</feature>
<feature type="transmembrane region" description="Helical" evidence="7">
    <location>
        <begin position="378"/>
        <end position="397"/>
    </location>
</feature>
<evidence type="ECO:0000256" key="1">
    <source>
        <dbReference type="ARBA" id="ARBA00004141"/>
    </source>
</evidence>
<reference evidence="8" key="2">
    <citation type="journal article" date="2023" name="IMA Fungus">
        <title>Comparative genomic study of the Penicillium genus elucidates a diverse pangenome and 15 lateral gene transfer events.</title>
        <authorList>
            <person name="Petersen C."/>
            <person name="Sorensen T."/>
            <person name="Nielsen M.R."/>
            <person name="Sondergaard T.E."/>
            <person name="Sorensen J.L."/>
            <person name="Fitzpatrick D.A."/>
            <person name="Frisvad J.C."/>
            <person name="Nielsen K.L."/>
        </authorList>
    </citation>
    <scope>NUCLEOTIDE SEQUENCE</scope>
    <source>
        <strain evidence="8">IBT 21472</strain>
    </source>
</reference>
<name>A0A9W9QAT0_9EURO</name>
<feature type="compositionally biased region" description="Basic and acidic residues" evidence="6">
    <location>
        <begin position="1"/>
        <end position="12"/>
    </location>
</feature>
<evidence type="ECO:0000313" key="8">
    <source>
        <dbReference type="EMBL" id="KAJ5330299.1"/>
    </source>
</evidence>
<keyword evidence="5 7" id="KW-0472">Membrane</keyword>
<dbReference type="PANTHER" id="PTHR43791">
    <property type="entry name" value="PERMEASE-RELATED"/>
    <property type="match status" value="1"/>
</dbReference>
<dbReference type="Pfam" id="PF07690">
    <property type="entry name" value="MFS_1"/>
    <property type="match status" value="1"/>
</dbReference>
<dbReference type="Gene3D" id="1.20.1250.20">
    <property type="entry name" value="MFS general substrate transporter like domains"/>
    <property type="match status" value="1"/>
</dbReference>
<proteinExistence type="predicted"/>
<keyword evidence="2" id="KW-0813">Transport</keyword>
<evidence type="ECO:0000256" key="4">
    <source>
        <dbReference type="ARBA" id="ARBA00022989"/>
    </source>
</evidence>
<feature type="transmembrane region" description="Helical" evidence="7">
    <location>
        <begin position="350"/>
        <end position="366"/>
    </location>
</feature>
<comment type="caution">
    <text evidence="8">The sequence shown here is derived from an EMBL/GenBank/DDBJ whole genome shotgun (WGS) entry which is preliminary data.</text>
</comment>
<feature type="transmembrane region" description="Helical" evidence="7">
    <location>
        <begin position="316"/>
        <end position="338"/>
    </location>
</feature>
<comment type="subcellular location">
    <subcellularLocation>
        <location evidence="1">Membrane</location>
        <topology evidence="1">Multi-pass membrane protein</topology>
    </subcellularLocation>
</comment>
<reference evidence="8" key="1">
    <citation type="submission" date="2022-12" db="EMBL/GenBank/DDBJ databases">
        <authorList>
            <person name="Petersen C."/>
        </authorList>
    </citation>
    <scope>NUCLEOTIDE SEQUENCE</scope>
    <source>
        <strain evidence="8">IBT 21472</strain>
    </source>
</reference>
<feature type="transmembrane region" description="Helical" evidence="7">
    <location>
        <begin position="441"/>
        <end position="462"/>
    </location>
</feature>
<feature type="transmembrane region" description="Helical" evidence="7">
    <location>
        <begin position="98"/>
        <end position="114"/>
    </location>
</feature>
<dbReference type="InterPro" id="IPR011701">
    <property type="entry name" value="MFS"/>
</dbReference>
<dbReference type="SUPFAM" id="SSF103473">
    <property type="entry name" value="MFS general substrate transporter"/>
    <property type="match status" value="1"/>
</dbReference>
<keyword evidence="4 7" id="KW-1133">Transmembrane helix</keyword>
<feature type="transmembrane region" description="Helical" evidence="7">
    <location>
        <begin position="409"/>
        <end position="429"/>
    </location>
</feature>
<accession>A0A9W9QAT0</accession>
<dbReference type="PANTHER" id="PTHR43791:SF74">
    <property type="entry name" value="TRANSPORTER, PUTATIVE (AFU_ORTHOLOGUE AFUA_1G17530)-RELATED"/>
    <property type="match status" value="1"/>
</dbReference>
<feature type="region of interest" description="Disordered" evidence="6">
    <location>
        <begin position="1"/>
        <end position="25"/>
    </location>
</feature>
<dbReference type="Proteomes" id="UP001147746">
    <property type="component" value="Unassembled WGS sequence"/>
</dbReference>
<sequence length="497" mass="54768">MTSQGKQEDRKSLPPPDQMSIQEGDFDKSNIHDIVLRLAAESEGEELDSRAEKTLLRKIDWAVMPLYYDKAIIGHAAVFGLKTDLNLTKGLQYSNTTMVFYCGFLLGCYPLSVLSQRLPTAKVCAALCMAWGAIVLTTPACTSYGGFIVNRFFLGVVESGISPAFMLITSKWYTNQEQVLRSGLWYSCSGGVNLISPLLNYGLGSIPSPLAGWRIMYLFAGVLTFCWSFVIWTYFPDGPATARGFTEYERAMAIRRLRKNNTGVDSTHLVPSQILEALTDWYFWAVFVMSMLSSVASGASNTFASIVFKGMGFSTFVTLMLNIPLGAMAILTIVGSGYLGRKIPNARHHIYSAACLPVILGCCLLWKLPSSNTGGRIAGVYLVTFFGSCYVQVIAFGTSNVAGYTKKSVFAAGVFMAYCLGNIIGPLLFDSKFAPRYSQSFTGIMVCFAVAIIVSEGTRFMLQRDNIRRDNEYGLPGSSHGLEDMTERQNKDFRYQV</sequence>
<dbReference type="GO" id="GO:0022857">
    <property type="term" value="F:transmembrane transporter activity"/>
    <property type="evidence" value="ECO:0007669"/>
    <property type="project" value="InterPro"/>
</dbReference>
<protein>
    <recommendedName>
        <fullName evidence="10">Major facilitator superfamily (MFS) profile domain-containing protein</fullName>
    </recommendedName>
</protein>
<organism evidence="8 9">
    <name type="scientific">Penicillium atrosanguineum</name>
    <dbReference type="NCBI Taxonomy" id="1132637"/>
    <lineage>
        <taxon>Eukaryota</taxon>
        <taxon>Fungi</taxon>
        <taxon>Dikarya</taxon>
        <taxon>Ascomycota</taxon>
        <taxon>Pezizomycotina</taxon>
        <taxon>Eurotiomycetes</taxon>
        <taxon>Eurotiomycetidae</taxon>
        <taxon>Eurotiales</taxon>
        <taxon>Aspergillaceae</taxon>
        <taxon>Penicillium</taxon>
    </lineage>
</organism>
<dbReference type="EMBL" id="JAPZBO010000001">
    <property type="protein sequence ID" value="KAJ5330299.1"/>
    <property type="molecule type" value="Genomic_DNA"/>
</dbReference>
<gene>
    <name evidence="8" type="ORF">N7476_000082</name>
</gene>
<evidence type="ECO:0000256" key="5">
    <source>
        <dbReference type="ARBA" id="ARBA00023136"/>
    </source>
</evidence>
<dbReference type="AlphaFoldDB" id="A0A9W9QAT0"/>
<feature type="transmembrane region" description="Helical" evidence="7">
    <location>
        <begin position="215"/>
        <end position="235"/>
    </location>
</feature>
<evidence type="ECO:0000256" key="2">
    <source>
        <dbReference type="ARBA" id="ARBA00022448"/>
    </source>
</evidence>
<evidence type="ECO:0008006" key="10">
    <source>
        <dbReference type="Google" id="ProtNLM"/>
    </source>
</evidence>
<dbReference type="GO" id="GO:0016020">
    <property type="term" value="C:membrane"/>
    <property type="evidence" value="ECO:0007669"/>
    <property type="project" value="UniProtKB-SubCell"/>
</dbReference>
<keyword evidence="3 7" id="KW-0812">Transmembrane</keyword>
<feature type="transmembrane region" description="Helical" evidence="7">
    <location>
        <begin position="281"/>
        <end position="304"/>
    </location>
</feature>
<evidence type="ECO:0000256" key="3">
    <source>
        <dbReference type="ARBA" id="ARBA00022692"/>
    </source>
</evidence>
<dbReference type="InterPro" id="IPR036259">
    <property type="entry name" value="MFS_trans_sf"/>
</dbReference>
<evidence type="ECO:0000256" key="7">
    <source>
        <dbReference type="SAM" id="Phobius"/>
    </source>
</evidence>
<keyword evidence="9" id="KW-1185">Reference proteome</keyword>
<evidence type="ECO:0000313" key="9">
    <source>
        <dbReference type="Proteomes" id="UP001147746"/>
    </source>
</evidence>